<organism evidence="2 3">
    <name type="scientific">Sphingobium yanoikuyae</name>
    <name type="common">Sphingomonas yanoikuyae</name>
    <dbReference type="NCBI Taxonomy" id="13690"/>
    <lineage>
        <taxon>Bacteria</taxon>
        <taxon>Pseudomonadati</taxon>
        <taxon>Pseudomonadota</taxon>
        <taxon>Alphaproteobacteria</taxon>
        <taxon>Sphingomonadales</taxon>
        <taxon>Sphingomonadaceae</taxon>
        <taxon>Sphingobium</taxon>
    </lineage>
</organism>
<protein>
    <submittedName>
        <fullName evidence="2">DUF2285 domain-containing protein</fullName>
    </submittedName>
</protein>
<dbReference type="AlphaFoldDB" id="A0A6M4GGS2"/>
<evidence type="ECO:0000313" key="3">
    <source>
        <dbReference type="Proteomes" id="UP000502611"/>
    </source>
</evidence>
<name>A0A6M4GGS2_SPHYA</name>
<evidence type="ECO:0000313" key="2">
    <source>
        <dbReference type="EMBL" id="QJR05563.1"/>
    </source>
</evidence>
<gene>
    <name evidence="2" type="ORF">HH800_23360</name>
</gene>
<dbReference type="InterPro" id="IPR018754">
    <property type="entry name" value="RovC-like_DNA-bd"/>
</dbReference>
<reference evidence="2 3" key="1">
    <citation type="submission" date="2020-04" db="EMBL/GenBank/DDBJ databases">
        <title>The Whole Genome Analysis of High salt-tolerant Sphingobium yanoikuyae YC-XJ2 with Aryl organophosphorus flame retardants (aryl-OPFRs)-degrading capacity and characteristics of Related phosphotriesterase.</title>
        <authorList>
            <person name="Li X."/>
        </authorList>
    </citation>
    <scope>NUCLEOTIDE SEQUENCE [LARGE SCALE GENOMIC DNA]</scope>
    <source>
        <strain evidence="2 3">YC-XJ2</strain>
    </source>
</reference>
<sequence>MHCRSKVSRGNAFADTDLIRTNTPVWSRSAPRRSRCLMTGSGAGGCDFPARPGRSALQQQVVWSPQSNPAVLFLTARPNFLPSSSNSLAGRFAAGHDGPEGAYAGLPEHDLQLLFLPGTSPHNQLAAVIPIDDDILDRIDALTRLSRAWLQRPPLRDTRMTTEQRRRFRLKLRAADGRMNGATYRDIAIAIYGAARIDTDPWKTSPLRDAVIAFAEAGSALINGGYLHLLRHRRRT</sequence>
<dbReference type="EMBL" id="CP053021">
    <property type="protein sequence ID" value="QJR05563.1"/>
    <property type="molecule type" value="Genomic_DNA"/>
</dbReference>
<feature type="domain" description="T6SS Transcription factor RovC-like DNA binding" evidence="1">
    <location>
        <begin position="128"/>
        <end position="231"/>
    </location>
</feature>
<proteinExistence type="predicted"/>
<dbReference type="Pfam" id="PF10074">
    <property type="entry name" value="RovC_DNA-bd"/>
    <property type="match status" value="1"/>
</dbReference>
<evidence type="ECO:0000259" key="1">
    <source>
        <dbReference type="Pfam" id="PF10074"/>
    </source>
</evidence>
<dbReference type="Proteomes" id="UP000502611">
    <property type="component" value="Chromosome"/>
</dbReference>
<accession>A0A6M4GGS2</accession>